<evidence type="ECO:0000256" key="4">
    <source>
        <dbReference type="ARBA" id="ARBA00022915"/>
    </source>
</evidence>
<dbReference type="PANTHER" id="PTHR20836">
    <property type="entry name" value="DIHYDRODIPICOLINATE REDUCTASE"/>
    <property type="match status" value="1"/>
</dbReference>
<dbReference type="InterPro" id="IPR023940">
    <property type="entry name" value="DHDPR_bac"/>
</dbReference>
<accession>A0A6T7UIC0</accession>
<proteinExistence type="inferred from homology"/>
<gene>
    <name evidence="10" type="ORF">POBO1169_LOCUS1483</name>
    <name evidence="11" type="ORF">POBO1169_LOCUS1484</name>
</gene>
<dbReference type="Pfam" id="PF05173">
    <property type="entry name" value="DapB_C"/>
    <property type="match status" value="1"/>
</dbReference>
<dbReference type="InterPro" id="IPR022663">
    <property type="entry name" value="DapB_C"/>
</dbReference>
<evidence type="ECO:0000256" key="5">
    <source>
        <dbReference type="ARBA" id="ARBA00023002"/>
    </source>
</evidence>
<dbReference type="GO" id="GO:0008839">
    <property type="term" value="F:4-hydroxy-tetrahydrodipicolinate reductase"/>
    <property type="evidence" value="ECO:0007669"/>
    <property type="project" value="InterPro"/>
</dbReference>
<dbReference type="PANTHER" id="PTHR20836:SF6">
    <property type="entry name" value="DIHYDRODIPICOLINATE REDUCTASE-LIKE PROTEIN CRR1, CHLOROPLASTIC"/>
    <property type="match status" value="1"/>
</dbReference>
<dbReference type="SUPFAM" id="SSF55347">
    <property type="entry name" value="Glyceraldehyde-3-phosphate dehydrogenase-like, C-terminal domain"/>
    <property type="match status" value="1"/>
</dbReference>
<evidence type="ECO:0000256" key="2">
    <source>
        <dbReference type="ARBA" id="ARBA00022605"/>
    </source>
</evidence>
<dbReference type="Pfam" id="PF01113">
    <property type="entry name" value="DapB_N"/>
    <property type="match status" value="1"/>
</dbReference>
<reference evidence="11" key="1">
    <citation type="submission" date="2021-01" db="EMBL/GenBank/DDBJ databases">
        <authorList>
            <person name="Corre E."/>
            <person name="Pelletier E."/>
            <person name="Niang G."/>
            <person name="Scheremetjew M."/>
            <person name="Finn R."/>
            <person name="Kale V."/>
            <person name="Holt S."/>
            <person name="Cochrane G."/>
            <person name="Meng A."/>
            <person name="Brown T."/>
            <person name="Cohen L."/>
        </authorList>
    </citation>
    <scope>NUCLEOTIDE SEQUENCE</scope>
    <source>
        <strain evidence="11">CCMP722</strain>
    </source>
</reference>
<keyword evidence="5" id="KW-0560">Oxidoreductase</keyword>
<dbReference type="SUPFAM" id="SSF51735">
    <property type="entry name" value="NAD(P)-binding Rossmann-fold domains"/>
    <property type="match status" value="1"/>
</dbReference>
<dbReference type="CDD" id="cd02274">
    <property type="entry name" value="DHDPR_N"/>
    <property type="match status" value="1"/>
</dbReference>
<keyword evidence="3" id="KW-0521">NADP</keyword>
<evidence type="ECO:0000313" key="11">
    <source>
        <dbReference type="EMBL" id="CAD8650335.1"/>
    </source>
</evidence>
<keyword evidence="2" id="KW-0028">Amino-acid biosynthesis</keyword>
<dbReference type="GO" id="GO:0009570">
    <property type="term" value="C:chloroplast stroma"/>
    <property type="evidence" value="ECO:0007669"/>
    <property type="project" value="TreeGrafter"/>
</dbReference>
<evidence type="ECO:0000256" key="1">
    <source>
        <dbReference type="ARBA" id="ARBA00006642"/>
    </source>
</evidence>
<dbReference type="Gene3D" id="3.40.50.720">
    <property type="entry name" value="NAD(P)-binding Rossmann-like Domain"/>
    <property type="match status" value="1"/>
</dbReference>
<protein>
    <recommendedName>
        <fullName evidence="12">4-hydroxy-tetrahydrodipicolinate reductase</fullName>
    </recommendedName>
</protein>
<dbReference type="EMBL" id="HBFA01002976">
    <property type="protein sequence ID" value="CAD8650335.1"/>
    <property type="molecule type" value="Transcribed_RNA"/>
</dbReference>
<feature type="domain" description="Dihydrodipicolinate reductase N-terminal" evidence="8">
    <location>
        <begin position="59"/>
        <end position="188"/>
    </location>
</feature>
<keyword evidence="6" id="KW-0520">NAD</keyword>
<evidence type="ECO:0000256" key="3">
    <source>
        <dbReference type="ARBA" id="ARBA00022857"/>
    </source>
</evidence>
<comment type="similarity">
    <text evidence="1">Belongs to the DapB family.</text>
</comment>
<dbReference type="EMBL" id="HBFA01002975">
    <property type="protein sequence ID" value="CAD8650333.1"/>
    <property type="molecule type" value="Transcribed_RNA"/>
</dbReference>
<evidence type="ECO:0000256" key="6">
    <source>
        <dbReference type="ARBA" id="ARBA00023027"/>
    </source>
</evidence>
<evidence type="ECO:0000259" key="8">
    <source>
        <dbReference type="Pfam" id="PF01113"/>
    </source>
</evidence>
<keyword evidence="4" id="KW-0220">Diaminopimelate biosynthesis</keyword>
<dbReference type="InterPro" id="IPR036291">
    <property type="entry name" value="NAD(P)-bd_dom_sf"/>
</dbReference>
<dbReference type="GO" id="GO:0009089">
    <property type="term" value="P:lysine biosynthetic process via diaminopimelate"/>
    <property type="evidence" value="ECO:0007669"/>
    <property type="project" value="InterPro"/>
</dbReference>
<sequence>MHTSITSFAPAGGATRLAVSRNAVSNKSSICFRSKSARSGGARNLQLNTVCRAGGPKQIPVVVNGAAGKMGRELVRAISQARGLELVGAVDVVHVGEDAGEVAGLDEPLEIPISNELPIVLTSVAQDKDRDGVLVDFSEPSSVMETFKQSIAFGIRPVVGTTGYSAKDLQDMVDYCDKATMGAIVSPSYSIGLAAMRQAAETAVFHYNHVEIFESNSDFSLDAPSQNAIITANNLSGLGRLYNKPPKGVTQGTDNGARGQLGEDGLRVHSTFSPGTLAEQEIRFSAAGEQLSFKHTVSDYGAYVPGVIMAIRRVVNIKTFVYGIERLL</sequence>
<dbReference type="AlphaFoldDB" id="A0A6T7UIC0"/>
<evidence type="ECO:0000259" key="9">
    <source>
        <dbReference type="Pfam" id="PF05173"/>
    </source>
</evidence>
<evidence type="ECO:0008006" key="12">
    <source>
        <dbReference type="Google" id="ProtNLM"/>
    </source>
</evidence>
<organism evidence="11">
    <name type="scientific">Pyramimonas obovata</name>
    <dbReference type="NCBI Taxonomy" id="1411642"/>
    <lineage>
        <taxon>Eukaryota</taxon>
        <taxon>Viridiplantae</taxon>
        <taxon>Chlorophyta</taxon>
        <taxon>Pyramimonadophyceae</taxon>
        <taxon>Pyramimonadales</taxon>
        <taxon>Pyramimonadaceae</taxon>
        <taxon>Pyramimonas</taxon>
        <taxon>Pyramimonas incertae sedis</taxon>
    </lineage>
</organism>
<evidence type="ECO:0000313" key="10">
    <source>
        <dbReference type="EMBL" id="CAD8650333.1"/>
    </source>
</evidence>
<feature type="domain" description="Dihydrodipicolinate reductase C-terminal" evidence="9">
    <location>
        <begin position="195"/>
        <end position="328"/>
    </location>
</feature>
<dbReference type="GO" id="GO:0019877">
    <property type="term" value="P:diaminopimelate biosynthetic process"/>
    <property type="evidence" value="ECO:0007669"/>
    <property type="project" value="UniProtKB-KW"/>
</dbReference>
<keyword evidence="7" id="KW-0457">Lysine biosynthesis</keyword>
<name>A0A6T7UIC0_9CHLO</name>
<dbReference type="InterPro" id="IPR000846">
    <property type="entry name" value="DapB_N"/>
</dbReference>
<dbReference type="NCBIfam" id="TIGR00036">
    <property type="entry name" value="dapB"/>
    <property type="match status" value="1"/>
</dbReference>
<evidence type="ECO:0000256" key="7">
    <source>
        <dbReference type="ARBA" id="ARBA00023154"/>
    </source>
</evidence>
<dbReference type="Gene3D" id="3.30.360.10">
    <property type="entry name" value="Dihydrodipicolinate Reductase, domain 2"/>
    <property type="match status" value="1"/>
</dbReference>